<sequence length="159" mass="17653">MSSLFLNDLAQKTRHGLEGRVRNGKSAGGLTYGYDVVRSLTTDGGTTTGERRINEAEAAVVRRIFRDYANGISPRSIASALNREGVQGPRATWGASTIHGNQKRGTGILNNELYIGRLVWNRQRFLKDPMTGSRQARSNPPEEWVIEEVPDLRIIDQDS</sequence>
<gene>
    <name evidence="2" type="ORF">MAA8898_01977</name>
</gene>
<evidence type="ECO:0000313" key="3">
    <source>
        <dbReference type="Proteomes" id="UP000207598"/>
    </source>
</evidence>
<dbReference type="Proteomes" id="UP000207598">
    <property type="component" value="Unassembled WGS sequence"/>
</dbReference>
<dbReference type="EMBL" id="FXYF01000004">
    <property type="protein sequence ID" value="SMX39317.1"/>
    <property type="molecule type" value="Genomic_DNA"/>
</dbReference>
<dbReference type="PANTHER" id="PTHR30461">
    <property type="entry name" value="DNA-INVERTASE FROM LAMBDOID PROPHAGE"/>
    <property type="match status" value="1"/>
</dbReference>
<protein>
    <submittedName>
        <fullName evidence="2">Recombinase</fullName>
    </submittedName>
</protein>
<evidence type="ECO:0000259" key="1">
    <source>
        <dbReference type="PROSITE" id="PS51737"/>
    </source>
</evidence>
<dbReference type="AlphaFoldDB" id="A0A238KA00"/>
<name>A0A238KA00_9RHOB</name>
<dbReference type="Pfam" id="PF07508">
    <property type="entry name" value="Recombinase"/>
    <property type="match status" value="1"/>
</dbReference>
<feature type="domain" description="Recombinase" evidence="1">
    <location>
        <begin position="31"/>
        <end position="159"/>
    </location>
</feature>
<dbReference type="InterPro" id="IPR038109">
    <property type="entry name" value="DNA_bind_recomb_sf"/>
</dbReference>
<dbReference type="InterPro" id="IPR011109">
    <property type="entry name" value="DNA_bind_recombinase_dom"/>
</dbReference>
<accession>A0A238KA00</accession>
<dbReference type="GO" id="GO:0003677">
    <property type="term" value="F:DNA binding"/>
    <property type="evidence" value="ECO:0007669"/>
    <property type="project" value="InterPro"/>
</dbReference>
<evidence type="ECO:0000313" key="2">
    <source>
        <dbReference type="EMBL" id="SMX39317.1"/>
    </source>
</evidence>
<dbReference type="InterPro" id="IPR050639">
    <property type="entry name" value="SSR_resolvase"/>
</dbReference>
<reference evidence="2 3" key="1">
    <citation type="submission" date="2017-05" db="EMBL/GenBank/DDBJ databases">
        <authorList>
            <person name="Song R."/>
            <person name="Chenine A.L."/>
            <person name="Ruprecht R.M."/>
        </authorList>
    </citation>
    <scope>NUCLEOTIDE SEQUENCE [LARGE SCALE GENOMIC DNA]</scope>
    <source>
        <strain evidence="2 3">CECT 8898</strain>
    </source>
</reference>
<dbReference type="PANTHER" id="PTHR30461:SF23">
    <property type="entry name" value="DNA RECOMBINASE-RELATED"/>
    <property type="match status" value="1"/>
</dbReference>
<dbReference type="Gene3D" id="3.90.1750.20">
    <property type="entry name" value="Putative Large Serine Recombinase, Chain B, Domain 2"/>
    <property type="match status" value="1"/>
</dbReference>
<dbReference type="GO" id="GO:0000150">
    <property type="term" value="F:DNA strand exchange activity"/>
    <property type="evidence" value="ECO:0007669"/>
    <property type="project" value="InterPro"/>
</dbReference>
<dbReference type="PROSITE" id="PS51737">
    <property type="entry name" value="RECOMBINASE_DNA_BIND"/>
    <property type="match status" value="1"/>
</dbReference>
<proteinExistence type="predicted"/>
<organism evidence="2 3">
    <name type="scientific">Maliponia aquimaris</name>
    <dbReference type="NCBI Taxonomy" id="1673631"/>
    <lineage>
        <taxon>Bacteria</taxon>
        <taxon>Pseudomonadati</taxon>
        <taxon>Pseudomonadota</taxon>
        <taxon>Alphaproteobacteria</taxon>
        <taxon>Rhodobacterales</taxon>
        <taxon>Paracoccaceae</taxon>
        <taxon>Maliponia</taxon>
    </lineage>
</organism>
<keyword evidence="3" id="KW-1185">Reference proteome</keyword>